<dbReference type="SUPFAM" id="SSF103506">
    <property type="entry name" value="Mitochondrial carrier"/>
    <property type="match status" value="1"/>
</dbReference>
<keyword evidence="7 8" id="KW-0472">Membrane</keyword>
<proteinExistence type="inferred from homology"/>
<evidence type="ECO:0000256" key="2">
    <source>
        <dbReference type="ARBA" id="ARBA00006375"/>
    </source>
</evidence>
<evidence type="ECO:0000256" key="8">
    <source>
        <dbReference type="PROSITE-ProRule" id="PRU00282"/>
    </source>
</evidence>
<evidence type="ECO:0000313" key="10">
    <source>
        <dbReference type="EMBL" id="KAK5974065.1"/>
    </source>
</evidence>
<dbReference type="Gene3D" id="1.50.40.10">
    <property type="entry name" value="Mitochondrial carrier domain"/>
    <property type="match status" value="1"/>
</dbReference>
<dbReference type="Proteomes" id="UP001331761">
    <property type="component" value="Unassembled WGS sequence"/>
</dbReference>
<dbReference type="Pfam" id="PF00153">
    <property type="entry name" value="Mito_carr"/>
    <property type="match status" value="2"/>
</dbReference>
<evidence type="ECO:0000256" key="4">
    <source>
        <dbReference type="ARBA" id="ARBA00022692"/>
    </source>
</evidence>
<evidence type="ECO:0000313" key="11">
    <source>
        <dbReference type="Proteomes" id="UP001331761"/>
    </source>
</evidence>
<gene>
    <name evidence="10" type="ORF">GCK32_008623</name>
</gene>
<dbReference type="GO" id="GO:0016020">
    <property type="term" value="C:membrane"/>
    <property type="evidence" value="ECO:0007669"/>
    <property type="project" value="UniProtKB-SubCell"/>
</dbReference>
<evidence type="ECO:0000256" key="1">
    <source>
        <dbReference type="ARBA" id="ARBA00004141"/>
    </source>
</evidence>
<name>A0AAN8FPW8_TRICO</name>
<keyword evidence="6" id="KW-1133">Transmembrane helix</keyword>
<evidence type="ECO:0000256" key="3">
    <source>
        <dbReference type="ARBA" id="ARBA00022448"/>
    </source>
</evidence>
<dbReference type="InterPro" id="IPR018108">
    <property type="entry name" value="MCP_transmembrane"/>
</dbReference>
<keyword evidence="11" id="KW-1185">Reference proteome</keyword>
<accession>A0AAN8FPW8</accession>
<evidence type="ECO:0000256" key="7">
    <source>
        <dbReference type="ARBA" id="ARBA00023136"/>
    </source>
</evidence>
<evidence type="ECO:0000256" key="9">
    <source>
        <dbReference type="RuleBase" id="RU000488"/>
    </source>
</evidence>
<comment type="similarity">
    <text evidence="2 9">Belongs to the mitochondrial carrier (TC 2.A.29) family.</text>
</comment>
<reference evidence="10 11" key="1">
    <citation type="submission" date="2019-10" db="EMBL/GenBank/DDBJ databases">
        <title>Assembly and Annotation for the nematode Trichostrongylus colubriformis.</title>
        <authorList>
            <person name="Martin J."/>
        </authorList>
    </citation>
    <scope>NUCLEOTIDE SEQUENCE [LARGE SCALE GENOMIC DNA]</scope>
    <source>
        <strain evidence="10">G859</strain>
        <tissue evidence="10">Whole worm</tissue>
    </source>
</reference>
<dbReference type="PROSITE" id="PS50920">
    <property type="entry name" value="SOLCAR"/>
    <property type="match status" value="2"/>
</dbReference>
<sequence length="179" mass="20086">MLRISTLSKIKGDGHLPREQRRNYKCVVDALTRVIKEEGIPALFRGCTPTVLRAMVHNAAQLSTYSQAKQMILATGKLHDGLLCHFCASMCSGLASTIASMPVDILKTRIQAMKIIDGIPEYSGPLDVCLKLLKKEGVFAFWKGFTPYFMRSGPLTMLTLMFLELHNRAYIELFCEKQD</sequence>
<evidence type="ECO:0000256" key="5">
    <source>
        <dbReference type="ARBA" id="ARBA00022737"/>
    </source>
</evidence>
<evidence type="ECO:0000256" key="6">
    <source>
        <dbReference type="ARBA" id="ARBA00022989"/>
    </source>
</evidence>
<dbReference type="PANTHER" id="PTHR45618">
    <property type="entry name" value="MITOCHONDRIAL DICARBOXYLATE CARRIER-RELATED"/>
    <property type="match status" value="1"/>
</dbReference>
<comment type="caution">
    <text evidence="10">The sequence shown here is derived from an EMBL/GenBank/DDBJ whole genome shotgun (WGS) entry which is preliminary data.</text>
</comment>
<feature type="repeat" description="Solcar" evidence="8">
    <location>
        <begin position="1"/>
        <end position="71"/>
    </location>
</feature>
<organism evidence="10 11">
    <name type="scientific">Trichostrongylus colubriformis</name>
    <name type="common">Black scour worm</name>
    <dbReference type="NCBI Taxonomy" id="6319"/>
    <lineage>
        <taxon>Eukaryota</taxon>
        <taxon>Metazoa</taxon>
        <taxon>Ecdysozoa</taxon>
        <taxon>Nematoda</taxon>
        <taxon>Chromadorea</taxon>
        <taxon>Rhabditida</taxon>
        <taxon>Rhabditina</taxon>
        <taxon>Rhabditomorpha</taxon>
        <taxon>Strongyloidea</taxon>
        <taxon>Trichostrongylidae</taxon>
        <taxon>Trichostrongylus</taxon>
    </lineage>
</organism>
<dbReference type="InterPro" id="IPR050391">
    <property type="entry name" value="Mito_Metabolite_Transporter"/>
</dbReference>
<dbReference type="InterPro" id="IPR023395">
    <property type="entry name" value="MCP_dom_sf"/>
</dbReference>
<keyword evidence="5" id="KW-0677">Repeat</keyword>
<keyword evidence="3 9" id="KW-0813">Transport</keyword>
<feature type="repeat" description="Solcar" evidence="8">
    <location>
        <begin position="80"/>
        <end position="169"/>
    </location>
</feature>
<dbReference type="AlphaFoldDB" id="A0AAN8FPW8"/>
<protein>
    <submittedName>
        <fullName evidence="10">Mitochondrial 2-oxoglutarate/malate carrier protein isoform 3</fullName>
    </submittedName>
</protein>
<dbReference type="EMBL" id="WIXE01014719">
    <property type="protein sequence ID" value="KAK5974065.1"/>
    <property type="molecule type" value="Genomic_DNA"/>
</dbReference>
<comment type="subcellular location">
    <subcellularLocation>
        <location evidence="1">Membrane</location>
        <topology evidence="1">Multi-pass membrane protein</topology>
    </subcellularLocation>
</comment>
<keyword evidence="4 8" id="KW-0812">Transmembrane</keyword>